<reference evidence="2" key="1">
    <citation type="submission" date="2019-03" db="EMBL/GenBank/DDBJ databases">
        <authorList>
            <person name="Mank J."/>
            <person name="Almeida P."/>
        </authorList>
    </citation>
    <scope>NUCLEOTIDE SEQUENCE</scope>
    <source>
        <strain evidence="2">78183</strain>
    </source>
</reference>
<organism evidence="2">
    <name type="scientific">Salix viminalis</name>
    <name type="common">Common osier</name>
    <name type="synonym">Basket willow</name>
    <dbReference type="NCBI Taxonomy" id="40686"/>
    <lineage>
        <taxon>Eukaryota</taxon>
        <taxon>Viridiplantae</taxon>
        <taxon>Streptophyta</taxon>
        <taxon>Embryophyta</taxon>
        <taxon>Tracheophyta</taxon>
        <taxon>Spermatophyta</taxon>
        <taxon>Magnoliopsida</taxon>
        <taxon>eudicotyledons</taxon>
        <taxon>Gunneridae</taxon>
        <taxon>Pentapetalae</taxon>
        <taxon>rosids</taxon>
        <taxon>fabids</taxon>
        <taxon>Malpighiales</taxon>
        <taxon>Salicaceae</taxon>
        <taxon>Saliceae</taxon>
        <taxon>Salix</taxon>
    </lineage>
</organism>
<evidence type="ECO:0000313" key="2">
    <source>
        <dbReference type="EMBL" id="VFU57732.1"/>
    </source>
</evidence>
<dbReference type="AlphaFoldDB" id="A0A6N2MTI0"/>
<gene>
    <name evidence="2" type="ORF">SVIM_LOCUS417799</name>
</gene>
<sequence length="65" mass="7484">MACKILLWLCVVLSLLSSLKTKVGTYTKYNYKPTRIIPPPVEEVDSYFECKGWLLNGRDDRQAFA</sequence>
<accession>A0A6N2MTI0</accession>
<keyword evidence="1" id="KW-0732">Signal</keyword>
<proteinExistence type="predicted"/>
<dbReference type="EMBL" id="CAADRP010001963">
    <property type="protein sequence ID" value="VFU57732.1"/>
    <property type="molecule type" value="Genomic_DNA"/>
</dbReference>
<feature type="chain" id="PRO_5026712152" evidence="1">
    <location>
        <begin position="19"/>
        <end position="65"/>
    </location>
</feature>
<feature type="signal peptide" evidence="1">
    <location>
        <begin position="1"/>
        <end position="18"/>
    </location>
</feature>
<name>A0A6N2MTI0_SALVM</name>
<evidence type="ECO:0000256" key="1">
    <source>
        <dbReference type="SAM" id="SignalP"/>
    </source>
</evidence>
<protein>
    <submittedName>
        <fullName evidence="2">Uncharacterized protein</fullName>
    </submittedName>
</protein>